<evidence type="ECO:0000313" key="3">
    <source>
        <dbReference type="Proteomes" id="UP000749646"/>
    </source>
</evidence>
<proteinExistence type="predicted"/>
<evidence type="ECO:0000313" key="2">
    <source>
        <dbReference type="EMBL" id="KAF9962994.1"/>
    </source>
</evidence>
<dbReference type="Proteomes" id="UP000749646">
    <property type="component" value="Unassembled WGS sequence"/>
</dbReference>
<reference evidence="2" key="1">
    <citation type="journal article" date="2020" name="Fungal Divers.">
        <title>Resolving the Mortierellaceae phylogeny through synthesis of multi-gene phylogenetics and phylogenomics.</title>
        <authorList>
            <person name="Vandepol N."/>
            <person name="Liber J."/>
            <person name="Desiro A."/>
            <person name="Na H."/>
            <person name="Kennedy M."/>
            <person name="Barry K."/>
            <person name="Grigoriev I.V."/>
            <person name="Miller A.N."/>
            <person name="O'Donnell K."/>
            <person name="Stajich J.E."/>
            <person name="Bonito G."/>
        </authorList>
    </citation>
    <scope>NUCLEOTIDE SEQUENCE</scope>
    <source>
        <strain evidence="2">MES-2147</strain>
    </source>
</reference>
<name>A0A9P6J5R3_9FUNG</name>
<keyword evidence="1" id="KW-0732">Signal</keyword>
<feature type="chain" id="PRO_5040327288" evidence="1">
    <location>
        <begin position="22"/>
        <end position="193"/>
    </location>
</feature>
<gene>
    <name evidence="2" type="ORF">BGZ65_006767</name>
</gene>
<sequence length="193" mass="21120">MRYTSPALVLLLHWSIAVARAAPVSLEAIDLSTKEAYARRNILKDGPSISLHKRASGPVDVIYYTTKDAKPLEAFYISRSGLACYVLPDPGALFADSHTDETRDVGPAEILYFVDDTFEKAYYVSSSEGTPCHPLNPEAHFADSFTVKTATFYTDTKCTLGAIVLDPHKDLAFQKAMGSVAFTVPTKPNPPPY</sequence>
<protein>
    <submittedName>
        <fullName evidence="2">Uncharacterized protein</fullName>
    </submittedName>
</protein>
<accession>A0A9P6J5R3</accession>
<keyword evidence="3" id="KW-1185">Reference proteome</keyword>
<evidence type="ECO:0000256" key="1">
    <source>
        <dbReference type="SAM" id="SignalP"/>
    </source>
</evidence>
<dbReference type="EMBL" id="JAAAHW010006336">
    <property type="protein sequence ID" value="KAF9962994.1"/>
    <property type="molecule type" value="Genomic_DNA"/>
</dbReference>
<organism evidence="2 3">
    <name type="scientific">Modicella reniformis</name>
    <dbReference type="NCBI Taxonomy" id="1440133"/>
    <lineage>
        <taxon>Eukaryota</taxon>
        <taxon>Fungi</taxon>
        <taxon>Fungi incertae sedis</taxon>
        <taxon>Mucoromycota</taxon>
        <taxon>Mortierellomycotina</taxon>
        <taxon>Mortierellomycetes</taxon>
        <taxon>Mortierellales</taxon>
        <taxon>Mortierellaceae</taxon>
        <taxon>Modicella</taxon>
    </lineage>
</organism>
<comment type="caution">
    <text evidence="2">The sequence shown here is derived from an EMBL/GenBank/DDBJ whole genome shotgun (WGS) entry which is preliminary data.</text>
</comment>
<dbReference type="AlphaFoldDB" id="A0A9P6J5R3"/>
<feature type="signal peptide" evidence="1">
    <location>
        <begin position="1"/>
        <end position="21"/>
    </location>
</feature>